<evidence type="ECO:0000256" key="4">
    <source>
        <dbReference type="ARBA" id="ARBA00023004"/>
    </source>
</evidence>
<evidence type="ECO:0000256" key="1">
    <source>
        <dbReference type="ARBA" id="ARBA00022485"/>
    </source>
</evidence>
<dbReference type="Gene3D" id="1.10.1060.10">
    <property type="entry name" value="Alpha-helical ferredoxin"/>
    <property type="match status" value="1"/>
</dbReference>
<reference evidence="7 8" key="1">
    <citation type="submission" date="2006-10" db="EMBL/GenBank/DDBJ databases">
        <title>Complete sequence of Syntrophobacter fumaroxidans MPOB.</title>
        <authorList>
            <consortium name="US DOE Joint Genome Institute"/>
            <person name="Copeland A."/>
            <person name="Lucas S."/>
            <person name="Lapidus A."/>
            <person name="Barry K."/>
            <person name="Detter J.C."/>
            <person name="Glavina del Rio T."/>
            <person name="Hammon N."/>
            <person name="Israni S."/>
            <person name="Pitluck S."/>
            <person name="Goltsman E.G."/>
            <person name="Martinez M."/>
            <person name="Schmutz J."/>
            <person name="Larimer F."/>
            <person name="Land M."/>
            <person name="Hauser L."/>
            <person name="Kyrpides N."/>
            <person name="Kim E."/>
            <person name="Boone D.R."/>
            <person name="Brockman F."/>
            <person name="Culley D."/>
            <person name="Ferry J."/>
            <person name="Gunsalus R."/>
            <person name="McInerney M.J."/>
            <person name="Morrison M."/>
            <person name="Plugge C."/>
            <person name="Rohlin L."/>
            <person name="Scholten J."/>
            <person name="Sieber J."/>
            <person name="Stams A.J.M."/>
            <person name="Worm P."/>
            <person name="Henstra A.M."/>
            <person name="Richardson P."/>
        </authorList>
    </citation>
    <scope>NUCLEOTIDE SEQUENCE [LARGE SCALE GENOMIC DNA]</scope>
    <source>
        <strain evidence="8">DSM 10017 / MPOB</strain>
    </source>
</reference>
<dbReference type="RefSeq" id="WP_011698661.1">
    <property type="nucleotide sequence ID" value="NC_008554.1"/>
</dbReference>
<dbReference type="Proteomes" id="UP000001784">
    <property type="component" value="Chromosome"/>
</dbReference>
<dbReference type="OrthoDB" id="9769677at2"/>
<dbReference type="PROSITE" id="PS51379">
    <property type="entry name" value="4FE4S_FER_2"/>
    <property type="match status" value="1"/>
</dbReference>
<evidence type="ECO:0000256" key="2">
    <source>
        <dbReference type="ARBA" id="ARBA00022723"/>
    </source>
</evidence>
<evidence type="ECO:0000256" key="3">
    <source>
        <dbReference type="ARBA" id="ARBA00023002"/>
    </source>
</evidence>
<organism evidence="7 8">
    <name type="scientific">Syntrophobacter fumaroxidans (strain DSM 10017 / MPOB)</name>
    <dbReference type="NCBI Taxonomy" id="335543"/>
    <lineage>
        <taxon>Bacteria</taxon>
        <taxon>Pseudomonadati</taxon>
        <taxon>Thermodesulfobacteriota</taxon>
        <taxon>Syntrophobacteria</taxon>
        <taxon>Syntrophobacterales</taxon>
        <taxon>Syntrophobacteraceae</taxon>
        <taxon>Syntrophobacter</taxon>
    </lineage>
</organism>
<keyword evidence="8" id="KW-1185">Reference proteome</keyword>
<evidence type="ECO:0000259" key="6">
    <source>
        <dbReference type="PROSITE" id="PS51379"/>
    </source>
</evidence>
<keyword evidence="4" id="KW-0408">Iron</keyword>
<feature type="domain" description="4Fe-4S ferredoxin-type" evidence="6">
    <location>
        <begin position="18"/>
        <end position="48"/>
    </location>
</feature>
<dbReference type="PROSITE" id="PS00198">
    <property type="entry name" value="4FE4S_FER_1"/>
    <property type="match status" value="1"/>
</dbReference>
<dbReference type="InParanoid" id="A0LJ89"/>
<dbReference type="EMBL" id="CP000478">
    <property type="protein sequence ID" value="ABK17491.1"/>
    <property type="molecule type" value="Genomic_DNA"/>
</dbReference>
<dbReference type="STRING" id="335543.Sfum_1806"/>
<dbReference type="InterPro" id="IPR017900">
    <property type="entry name" value="4Fe4S_Fe_S_CS"/>
</dbReference>
<dbReference type="AlphaFoldDB" id="A0LJ89"/>
<dbReference type="SUPFAM" id="SSF46548">
    <property type="entry name" value="alpha-helical ferredoxin"/>
    <property type="match status" value="1"/>
</dbReference>
<dbReference type="GO" id="GO:0051539">
    <property type="term" value="F:4 iron, 4 sulfur cluster binding"/>
    <property type="evidence" value="ECO:0007669"/>
    <property type="project" value="UniProtKB-KW"/>
</dbReference>
<evidence type="ECO:0000313" key="8">
    <source>
        <dbReference type="Proteomes" id="UP000001784"/>
    </source>
</evidence>
<keyword evidence="3" id="KW-0560">Oxidoreductase</keyword>
<keyword evidence="1" id="KW-0004">4Fe-4S</keyword>
<sequence length="189" mass="21072">MQQTGLSPDFGFLERAEAAGPFNAAECFQCRKCTNGCPATFAMDLYPDQVIRLAILGRKEEVLHSKTIWVCASCETCSTRCPNGVRIAELMDYFKELAVRLGIPSPEPAVTALHQTFLENVRYTGRVFEGALLPVFLLRSGQLGSKLEKGTWRDEVKLGWQMFRKGRLALVPKFIQGKGEISSILRPSK</sequence>
<dbReference type="InterPro" id="IPR051460">
    <property type="entry name" value="HdrC_iron-sulfur_subunit"/>
</dbReference>
<evidence type="ECO:0000313" key="7">
    <source>
        <dbReference type="EMBL" id="ABK17491.1"/>
    </source>
</evidence>
<accession>A0LJ89</accession>
<dbReference type="GO" id="GO:0005886">
    <property type="term" value="C:plasma membrane"/>
    <property type="evidence" value="ECO:0007669"/>
    <property type="project" value="TreeGrafter"/>
</dbReference>
<dbReference type="Pfam" id="PF13534">
    <property type="entry name" value="Fer4_17"/>
    <property type="match status" value="1"/>
</dbReference>
<dbReference type="eggNOG" id="COG1150">
    <property type="taxonomic scope" value="Bacteria"/>
</dbReference>
<dbReference type="InterPro" id="IPR017896">
    <property type="entry name" value="4Fe4S_Fe-S-bd"/>
</dbReference>
<keyword evidence="5" id="KW-0411">Iron-sulfur</keyword>
<gene>
    <name evidence="7" type="ordered locus">Sfum_1806</name>
</gene>
<dbReference type="InterPro" id="IPR009051">
    <property type="entry name" value="Helical_ferredxn"/>
</dbReference>
<keyword evidence="2" id="KW-0479">Metal-binding</keyword>
<dbReference type="KEGG" id="sfu:Sfum_1806"/>
<dbReference type="HOGENOM" id="CLU_093432_1_0_7"/>
<proteinExistence type="predicted"/>
<protein>
    <submittedName>
        <fullName evidence="7">Heterodisulfide reductase, C subunit</fullName>
    </submittedName>
</protein>
<dbReference type="GO" id="GO:0046872">
    <property type="term" value="F:metal ion binding"/>
    <property type="evidence" value="ECO:0007669"/>
    <property type="project" value="UniProtKB-KW"/>
</dbReference>
<dbReference type="PANTHER" id="PTHR43255">
    <property type="entry name" value="IRON-SULFUR-BINDING OXIDOREDUCTASE FADF-RELATED-RELATED"/>
    <property type="match status" value="1"/>
</dbReference>
<dbReference type="PANTHER" id="PTHR43255:SF1">
    <property type="entry name" value="IRON-SULFUR-BINDING OXIDOREDUCTASE FADF-RELATED"/>
    <property type="match status" value="1"/>
</dbReference>
<evidence type="ECO:0000256" key="5">
    <source>
        <dbReference type="ARBA" id="ARBA00023014"/>
    </source>
</evidence>
<dbReference type="GO" id="GO:0016491">
    <property type="term" value="F:oxidoreductase activity"/>
    <property type="evidence" value="ECO:0007669"/>
    <property type="project" value="UniProtKB-KW"/>
</dbReference>
<name>A0LJ89_SYNFM</name>